<organism evidence="3">
    <name type="scientific">Ligilactobacillus agilis</name>
    <dbReference type="NCBI Taxonomy" id="1601"/>
    <lineage>
        <taxon>Bacteria</taxon>
        <taxon>Bacillati</taxon>
        <taxon>Bacillota</taxon>
        <taxon>Bacilli</taxon>
        <taxon>Lactobacillales</taxon>
        <taxon>Lactobacillaceae</taxon>
        <taxon>Ligilactobacillus</taxon>
    </lineage>
</organism>
<dbReference type="EMBL" id="BLAM01000055">
    <property type="protein sequence ID" value="GET05443.1"/>
    <property type="molecule type" value="Genomic_DNA"/>
</dbReference>
<dbReference type="GO" id="GO:0004521">
    <property type="term" value="F:RNA endonuclease activity"/>
    <property type="evidence" value="ECO:0007669"/>
    <property type="project" value="TreeGrafter"/>
</dbReference>
<dbReference type="Pfam" id="PF02452">
    <property type="entry name" value="PemK_toxin"/>
    <property type="match status" value="1"/>
</dbReference>
<dbReference type="PANTHER" id="PTHR33988">
    <property type="entry name" value="ENDORIBONUCLEASE MAZF-RELATED"/>
    <property type="match status" value="1"/>
</dbReference>
<dbReference type="AlphaFoldDB" id="A0A6F9XJK1"/>
<gene>
    <name evidence="3" type="primary">mazF_3</name>
    <name evidence="3" type="ORF">SY212_04730</name>
</gene>
<accession>A0A6F9XJK1</accession>
<dbReference type="InterPro" id="IPR011067">
    <property type="entry name" value="Plasmid_toxin/cell-grow_inhib"/>
</dbReference>
<sequence length="116" mass="13164">MAQQILGRGDIILVSSSPKPYGNNTQKGKRPWLVVSQKLLNQTSPFVLAVPFTTTFRRYPLVYNWSENHPNSVTKGVLLCNQLTALDVKNRDWVLLEQVDVPIEVDNRIQAILGYK</sequence>
<dbReference type="PANTHER" id="PTHR33988:SF3">
    <property type="entry name" value="ENDORIBONUCLEASE TOXIN CHPB-RELATED"/>
    <property type="match status" value="1"/>
</dbReference>
<name>A0A6F9XJK1_9LACO</name>
<comment type="caution">
    <text evidence="3">The sequence shown here is derived from an EMBL/GenBank/DDBJ whole genome shotgun (WGS) entry which is preliminary data.</text>
</comment>
<dbReference type="GO" id="GO:0006402">
    <property type="term" value="P:mRNA catabolic process"/>
    <property type="evidence" value="ECO:0007669"/>
    <property type="project" value="TreeGrafter"/>
</dbReference>
<dbReference type="InterPro" id="IPR003477">
    <property type="entry name" value="PemK-like"/>
</dbReference>
<dbReference type="RefSeq" id="WP_172584288.1">
    <property type="nucleotide sequence ID" value="NZ_BLAM01000055.1"/>
</dbReference>
<evidence type="ECO:0000313" key="3">
    <source>
        <dbReference type="EMBL" id="GET05443.1"/>
    </source>
</evidence>
<dbReference type="GO" id="GO:0016075">
    <property type="term" value="P:rRNA catabolic process"/>
    <property type="evidence" value="ECO:0007669"/>
    <property type="project" value="TreeGrafter"/>
</dbReference>
<keyword evidence="2" id="KW-1277">Toxin-antitoxin system</keyword>
<evidence type="ECO:0000256" key="1">
    <source>
        <dbReference type="ARBA" id="ARBA00007521"/>
    </source>
</evidence>
<evidence type="ECO:0000256" key="2">
    <source>
        <dbReference type="ARBA" id="ARBA00022649"/>
    </source>
</evidence>
<comment type="similarity">
    <text evidence="1">Belongs to the PemK/MazF family.</text>
</comment>
<dbReference type="GO" id="GO:0003677">
    <property type="term" value="F:DNA binding"/>
    <property type="evidence" value="ECO:0007669"/>
    <property type="project" value="InterPro"/>
</dbReference>
<protein>
    <submittedName>
        <fullName evidence="3">Toxin-antitoxin addiction module toxin component MazF</fullName>
    </submittedName>
</protein>
<proteinExistence type="inferred from homology"/>
<reference evidence="3" key="1">
    <citation type="submission" date="2019-10" db="EMBL/GenBank/DDBJ databases">
        <title>Lactobacillus agilis SY212 Whole Genome Sequencing Project.</title>
        <authorList>
            <person name="Suzuki S."/>
            <person name="Endo A."/>
            <person name="Maeno S."/>
            <person name="Shiwa Y."/>
            <person name="Matsutani M."/>
            <person name="Kajikawa A."/>
        </authorList>
    </citation>
    <scope>NUCLEOTIDE SEQUENCE</scope>
    <source>
        <strain evidence="3">SY212</strain>
    </source>
</reference>
<dbReference type="Gene3D" id="2.30.30.110">
    <property type="match status" value="1"/>
</dbReference>
<dbReference type="SUPFAM" id="SSF50118">
    <property type="entry name" value="Cell growth inhibitor/plasmid maintenance toxic component"/>
    <property type="match status" value="1"/>
</dbReference>
<dbReference type="Proteomes" id="UP000494265">
    <property type="component" value="Unassembled WGS sequence"/>
</dbReference>